<feature type="region of interest" description="Disordered" evidence="1">
    <location>
        <begin position="43"/>
        <end position="74"/>
    </location>
</feature>
<evidence type="ECO:0000256" key="1">
    <source>
        <dbReference type="SAM" id="MobiDB-lite"/>
    </source>
</evidence>
<gene>
    <name evidence="2" type="ORF">T440DRAFT_474500</name>
</gene>
<evidence type="ECO:0000313" key="3">
    <source>
        <dbReference type="Proteomes" id="UP000799423"/>
    </source>
</evidence>
<name>A0A6A7BMQ2_9PLEO</name>
<sequence>MCGVGSGQGSCVDDRRIDYCHHYHWIHPHSTLLVYFIRGSARPPPTLPRPERTTSPNTSRKRPSPSDMHHASTTHNPQSKLAALLINAALAISTSSKTSLGSPYPCFSISTTKTLRLTYSTFRGPEYVPPDSLKRATNTCTIKEVWYECQSQVAEQGSPLIDAQPCLCGCTRELCHLVRCLGCRRMLLGLVDARDAGGPRGSSCLTTLALLSSLPLGDLKLSPYLCSCPWFFLLNGSVSTSFPA</sequence>
<reference evidence="2" key="1">
    <citation type="submission" date="2020-01" db="EMBL/GenBank/DDBJ databases">
        <authorList>
            <consortium name="DOE Joint Genome Institute"/>
            <person name="Haridas S."/>
            <person name="Albert R."/>
            <person name="Binder M."/>
            <person name="Bloem J."/>
            <person name="Labutti K."/>
            <person name="Salamov A."/>
            <person name="Andreopoulos B."/>
            <person name="Baker S.E."/>
            <person name="Barry K."/>
            <person name="Bills G."/>
            <person name="Bluhm B.H."/>
            <person name="Cannon C."/>
            <person name="Castanera R."/>
            <person name="Culley D.E."/>
            <person name="Daum C."/>
            <person name="Ezra D."/>
            <person name="Gonzalez J.B."/>
            <person name="Henrissat B."/>
            <person name="Kuo A."/>
            <person name="Liang C."/>
            <person name="Lipzen A."/>
            <person name="Lutzoni F."/>
            <person name="Magnuson J."/>
            <person name="Mondo S."/>
            <person name="Nolan M."/>
            <person name="Ohm R."/>
            <person name="Pangilinan J."/>
            <person name="Park H.-J."/>
            <person name="Ramirez L."/>
            <person name="Alfaro M."/>
            <person name="Sun H."/>
            <person name="Tritt A."/>
            <person name="Yoshinaga Y."/>
            <person name="Zwiers L.-H."/>
            <person name="Turgeon B.G."/>
            <person name="Goodwin S.B."/>
            <person name="Spatafora J.W."/>
            <person name="Crous P.W."/>
            <person name="Grigoriev I.V."/>
        </authorList>
    </citation>
    <scope>NUCLEOTIDE SEQUENCE</scope>
    <source>
        <strain evidence="2">IPT5</strain>
    </source>
</reference>
<accession>A0A6A7BMQ2</accession>
<protein>
    <submittedName>
        <fullName evidence="2">Uncharacterized protein</fullName>
    </submittedName>
</protein>
<proteinExistence type="predicted"/>
<dbReference type="EMBL" id="MU006289">
    <property type="protein sequence ID" value="KAF2856087.1"/>
    <property type="molecule type" value="Genomic_DNA"/>
</dbReference>
<dbReference type="Proteomes" id="UP000799423">
    <property type="component" value="Unassembled WGS sequence"/>
</dbReference>
<dbReference type="AlphaFoldDB" id="A0A6A7BMQ2"/>
<evidence type="ECO:0000313" key="2">
    <source>
        <dbReference type="EMBL" id="KAF2856087.1"/>
    </source>
</evidence>
<keyword evidence="3" id="KW-1185">Reference proteome</keyword>
<organism evidence="2 3">
    <name type="scientific">Plenodomus tracheiphilus IPT5</name>
    <dbReference type="NCBI Taxonomy" id="1408161"/>
    <lineage>
        <taxon>Eukaryota</taxon>
        <taxon>Fungi</taxon>
        <taxon>Dikarya</taxon>
        <taxon>Ascomycota</taxon>
        <taxon>Pezizomycotina</taxon>
        <taxon>Dothideomycetes</taxon>
        <taxon>Pleosporomycetidae</taxon>
        <taxon>Pleosporales</taxon>
        <taxon>Pleosporineae</taxon>
        <taxon>Leptosphaeriaceae</taxon>
        <taxon>Plenodomus</taxon>
    </lineage>
</organism>